<evidence type="ECO:0000313" key="1">
    <source>
        <dbReference type="EMBL" id="MBB5690387.1"/>
    </source>
</evidence>
<accession>A0A840Y1Y8</accession>
<organism evidence="1 2">
    <name type="scientific">Neoroseomonas alkaliterrae</name>
    <dbReference type="NCBI Taxonomy" id="1452450"/>
    <lineage>
        <taxon>Bacteria</taxon>
        <taxon>Pseudomonadati</taxon>
        <taxon>Pseudomonadota</taxon>
        <taxon>Alphaproteobacteria</taxon>
        <taxon>Acetobacterales</taxon>
        <taxon>Acetobacteraceae</taxon>
        <taxon>Neoroseomonas</taxon>
    </lineage>
</organism>
<keyword evidence="2" id="KW-1185">Reference proteome</keyword>
<evidence type="ECO:0000313" key="2">
    <source>
        <dbReference type="Proteomes" id="UP000562254"/>
    </source>
</evidence>
<proteinExistence type="predicted"/>
<dbReference type="Proteomes" id="UP000562254">
    <property type="component" value="Unassembled WGS sequence"/>
</dbReference>
<gene>
    <name evidence="1" type="ORF">FHS88_002520</name>
</gene>
<dbReference type="EMBL" id="JACIJE010000006">
    <property type="protein sequence ID" value="MBB5690387.1"/>
    <property type="molecule type" value="Genomic_DNA"/>
</dbReference>
<sequence>MRERWKLPRGESETAVREALSRRSDLRDWTAPCTTTLPIATDRANLARRA</sequence>
<name>A0A840Y1Y8_9PROT</name>
<protein>
    <submittedName>
        <fullName evidence="1">Uncharacterized protein</fullName>
    </submittedName>
</protein>
<reference evidence="1 2" key="1">
    <citation type="submission" date="2020-08" db="EMBL/GenBank/DDBJ databases">
        <title>Genomic Encyclopedia of Type Strains, Phase IV (KMG-IV): sequencing the most valuable type-strain genomes for metagenomic binning, comparative biology and taxonomic classification.</title>
        <authorList>
            <person name="Goeker M."/>
        </authorList>
    </citation>
    <scope>NUCLEOTIDE SEQUENCE [LARGE SCALE GENOMIC DNA]</scope>
    <source>
        <strain evidence="1 2">DSM 25895</strain>
    </source>
</reference>
<comment type="caution">
    <text evidence="1">The sequence shown here is derived from an EMBL/GenBank/DDBJ whole genome shotgun (WGS) entry which is preliminary data.</text>
</comment>
<dbReference type="RefSeq" id="WP_184485101.1">
    <property type="nucleotide sequence ID" value="NZ_JAAEDJ010000012.1"/>
</dbReference>
<dbReference type="AlphaFoldDB" id="A0A840Y1Y8"/>